<dbReference type="SUPFAM" id="SSF48452">
    <property type="entry name" value="TPR-like"/>
    <property type="match status" value="1"/>
</dbReference>
<comment type="function">
    <text evidence="6">Part of the outer membrane protein assembly complex, which is involved in assembly and insertion of beta-barrel proteins into the outer membrane.</text>
</comment>
<dbReference type="Gene3D" id="1.25.40.10">
    <property type="entry name" value="Tetratricopeptide repeat domain"/>
    <property type="match status" value="1"/>
</dbReference>
<evidence type="ECO:0000313" key="9">
    <source>
        <dbReference type="EMBL" id="WAW10896.1"/>
    </source>
</evidence>
<protein>
    <recommendedName>
        <fullName evidence="6">Outer membrane protein assembly factor BamD</fullName>
    </recommendedName>
</protein>
<evidence type="ECO:0000256" key="7">
    <source>
        <dbReference type="PROSITE-ProRule" id="PRU00339"/>
    </source>
</evidence>
<keyword evidence="1 6" id="KW-0732">Signal</keyword>
<accession>A0A9E9LX48</accession>
<keyword evidence="7" id="KW-0802">TPR repeat</keyword>
<keyword evidence="3 6" id="KW-0564">Palmitate</keyword>
<keyword evidence="2 6" id="KW-0472">Membrane</keyword>
<dbReference type="KEGG" id="ovb:NB640_04435"/>
<evidence type="ECO:0000256" key="6">
    <source>
        <dbReference type="HAMAP-Rule" id="MF_00922"/>
    </source>
</evidence>
<evidence type="ECO:0000313" key="10">
    <source>
        <dbReference type="Proteomes" id="UP001156215"/>
    </source>
</evidence>
<feature type="repeat" description="TPR" evidence="7">
    <location>
        <begin position="72"/>
        <end position="105"/>
    </location>
</feature>
<dbReference type="PANTHER" id="PTHR37423:SF1">
    <property type="entry name" value="OUTER MEMBRANE PROTEIN ASSEMBLY FACTOR BAMD"/>
    <property type="match status" value="1"/>
</dbReference>
<keyword evidence="4 6" id="KW-0998">Cell outer membrane</keyword>
<evidence type="ECO:0000256" key="4">
    <source>
        <dbReference type="ARBA" id="ARBA00023237"/>
    </source>
</evidence>
<dbReference type="GO" id="GO:1990063">
    <property type="term" value="C:Bam protein complex"/>
    <property type="evidence" value="ECO:0007669"/>
    <property type="project" value="TreeGrafter"/>
</dbReference>
<organism evidence="9 10">
    <name type="scientific">Oxalobacter vibrioformis</name>
    <dbReference type="NCBI Taxonomy" id="933080"/>
    <lineage>
        <taxon>Bacteria</taxon>
        <taxon>Pseudomonadati</taxon>
        <taxon>Pseudomonadota</taxon>
        <taxon>Betaproteobacteria</taxon>
        <taxon>Burkholderiales</taxon>
        <taxon>Oxalobacteraceae</taxon>
        <taxon>Oxalobacter</taxon>
    </lineage>
</organism>
<dbReference type="CDD" id="cd15830">
    <property type="entry name" value="BamD"/>
    <property type="match status" value="1"/>
</dbReference>
<dbReference type="RefSeq" id="WP_269309967.1">
    <property type="nucleotide sequence ID" value="NZ_CP098242.1"/>
</dbReference>
<dbReference type="InterPro" id="IPR039565">
    <property type="entry name" value="BamD-like"/>
</dbReference>
<dbReference type="GO" id="GO:0043165">
    <property type="term" value="P:Gram-negative-bacterium-type cell outer membrane assembly"/>
    <property type="evidence" value="ECO:0007669"/>
    <property type="project" value="UniProtKB-UniRule"/>
</dbReference>
<evidence type="ECO:0000259" key="8">
    <source>
        <dbReference type="Pfam" id="PF13525"/>
    </source>
</evidence>
<dbReference type="Pfam" id="PF13525">
    <property type="entry name" value="YfiO"/>
    <property type="match status" value="1"/>
</dbReference>
<dbReference type="NCBIfam" id="TIGR03302">
    <property type="entry name" value="OM_YfiO"/>
    <property type="match status" value="1"/>
</dbReference>
<dbReference type="PROSITE" id="PS50005">
    <property type="entry name" value="TPR"/>
    <property type="match status" value="1"/>
</dbReference>
<dbReference type="HAMAP" id="MF_00922">
    <property type="entry name" value="OM_assembly_BamD"/>
    <property type="match status" value="1"/>
</dbReference>
<sequence>MQKNLLKFFAIIMVLLVAGCGLLPDEIDETASWPAGKLYREAKQMMDAGDYEKAVQYLEKLEARYPFGVYAQQAQIEIAYAYYRDNDQPQALAAVERFIKLHPNHPNIDYMYYLRGLINFNDRVGIMNFAFKQDLSERDSKAAQEAFDSFRLLVTRFPDSIYAADARIRMQYLINMLARYEIHVAKYYYKRGAYVAALNRAQGAVAKYPDTSSSEEALYIMVRAYDKMGLNDLRDDANRIFQQNYPDSVLPSGGTKEPEAVWWKFW</sequence>
<proteinExistence type="inferred from homology"/>
<evidence type="ECO:0000256" key="5">
    <source>
        <dbReference type="ARBA" id="ARBA00023288"/>
    </source>
</evidence>
<feature type="domain" description="Outer membrane lipoprotein BamD-like" evidence="8">
    <location>
        <begin position="36"/>
        <end position="238"/>
    </location>
</feature>
<evidence type="ECO:0000256" key="1">
    <source>
        <dbReference type="ARBA" id="ARBA00022729"/>
    </source>
</evidence>
<dbReference type="Proteomes" id="UP001156215">
    <property type="component" value="Chromosome"/>
</dbReference>
<dbReference type="GO" id="GO:0051205">
    <property type="term" value="P:protein insertion into membrane"/>
    <property type="evidence" value="ECO:0007669"/>
    <property type="project" value="UniProtKB-UniRule"/>
</dbReference>
<name>A0A9E9LX48_9BURK</name>
<comment type="similarity">
    <text evidence="6">Belongs to the BamD family.</text>
</comment>
<dbReference type="InterPro" id="IPR011990">
    <property type="entry name" value="TPR-like_helical_dom_sf"/>
</dbReference>
<dbReference type="InterPro" id="IPR019734">
    <property type="entry name" value="TPR_rpt"/>
</dbReference>
<comment type="subunit">
    <text evidence="6">Part of the Bam complex.</text>
</comment>
<evidence type="ECO:0000256" key="2">
    <source>
        <dbReference type="ARBA" id="ARBA00023136"/>
    </source>
</evidence>
<dbReference type="InterPro" id="IPR017689">
    <property type="entry name" value="BamD"/>
</dbReference>
<comment type="subcellular location">
    <subcellularLocation>
        <location evidence="6">Cell outer membrane</location>
        <topology evidence="6">Lipid-anchor</topology>
    </subcellularLocation>
</comment>
<dbReference type="EMBL" id="CP098242">
    <property type="protein sequence ID" value="WAW10896.1"/>
    <property type="molecule type" value="Genomic_DNA"/>
</dbReference>
<dbReference type="PROSITE" id="PS51257">
    <property type="entry name" value="PROKAR_LIPOPROTEIN"/>
    <property type="match status" value="1"/>
</dbReference>
<reference evidence="9" key="1">
    <citation type="journal article" date="2022" name="Front. Microbiol.">
        <title>New perspectives on an old grouping: The genomic and phenotypic variability of Oxalobacter formigenes and the implications for calcium oxalate stone prevention.</title>
        <authorList>
            <person name="Chmiel J.A."/>
            <person name="Carr C."/>
            <person name="Stuivenberg G.A."/>
            <person name="Venema R."/>
            <person name="Chanyi R.M."/>
            <person name="Al K.F."/>
            <person name="Giguere D."/>
            <person name="Say H."/>
            <person name="Akouris P.P."/>
            <person name="Dominguez Romero S.A."/>
            <person name="Kwong A."/>
            <person name="Tai V."/>
            <person name="Koval S.F."/>
            <person name="Razvi H."/>
            <person name="Bjazevic J."/>
            <person name="Burton J.P."/>
        </authorList>
    </citation>
    <scope>NUCLEOTIDE SEQUENCE</scope>
    <source>
        <strain evidence="9">WoOx3</strain>
    </source>
</reference>
<dbReference type="PANTHER" id="PTHR37423">
    <property type="entry name" value="SOLUBLE LYTIC MUREIN TRANSGLYCOSYLASE-RELATED"/>
    <property type="match status" value="1"/>
</dbReference>
<gene>
    <name evidence="6" type="primary">bamD</name>
    <name evidence="9" type="ORF">NB640_04435</name>
</gene>
<dbReference type="AlphaFoldDB" id="A0A9E9LX48"/>
<keyword evidence="10" id="KW-1185">Reference proteome</keyword>
<evidence type="ECO:0000256" key="3">
    <source>
        <dbReference type="ARBA" id="ARBA00023139"/>
    </source>
</evidence>
<keyword evidence="5 6" id="KW-0449">Lipoprotein</keyword>